<dbReference type="Gene3D" id="3.40.50.10420">
    <property type="entry name" value="NagB/RpiA/CoA transferase-like"/>
    <property type="match status" value="1"/>
</dbReference>
<dbReference type="InterPro" id="IPR002698">
    <property type="entry name" value="FTHF_cligase"/>
</dbReference>
<comment type="similarity">
    <text evidence="1 4">Belongs to the 5-formyltetrahydrofolate cyclo-ligase family.</text>
</comment>
<keyword evidence="6" id="KW-0436">Ligase</keyword>
<dbReference type="EC" id="6.3.3.2" evidence="4"/>
<dbReference type="InterPro" id="IPR037171">
    <property type="entry name" value="NagB/RpiA_transferase-like"/>
</dbReference>
<name>A0ABV7HSY1_9GAMM</name>
<protein>
    <recommendedName>
        <fullName evidence="4">5-formyltetrahydrofolate cyclo-ligase</fullName>
        <ecNumber evidence="4">6.3.3.2</ecNumber>
    </recommendedName>
</protein>
<evidence type="ECO:0000313" key="6">
    <source>
        <dbReference type="EMBL" id="MFC3154437.1"/>
    </source>
</evidence>
<dbReference type="SUPFAM" id="SSF100950">
    <property type="entry name" value="NagB/RpiA/CoA transferase-like"/>
    <property type="match status" value="1"/>
</dbReference>
<gene>
    <name evidence="6" type="ORF">ACFOEB_04415</name>
</gene>
<comment type="caution">
    <text evidence="6">The sequence shown here is derived from an EMBL/GenBank/DDBJ whole genome shotgun (WGS) entry which is preliminary data.</text>
</comment>
<evidence type="ECO:0000256" key="5">
    <source>
        <dbReference type="SAM" id="MobiDB-lite"/>
    </source>
</evidence>
<keyword evidence="4" id="KW-0479">Metal-binding</keyword>
<evidence type="ECO:0000256" key="1">
    <source>
        <dbReference type="ARBA" id="ARBA00010638"/>
    </source>
</evidence>
<dbReference type="EMBL" id="JBHRTL010000004">
    <property type="protein sequence ID" value="MFC3154437.1"/>
    <property type="molecule type" value="Genomic_DNA"/>
</dbReference>
<feature type="compositionally biased region" description="Polar residues" evidence="5">
    <location>
        <begin position="1"/>
        <end position="20"/>
    </location>
</feature>
<dbReference type="NCBIfam" id="TIGR02727">
    <property type="entry name" value="MTHFS_bact"/>
    <property type="match status" value="1"/>
</dbReference>
<evidence type="ECO:0000313" key="7">
    <source>
        <dbReference type="Proteomes" id="UP001595548"/>
    </source>
</evidence>
<evidence type="ECO:0000256" key="3">
    <source>
        <dbReference type="ARBA" id="ARBA00022840"/>
    </source>
</evidence>
<dbReference type="RefSeq" id="WP_382414680.1">
    <property type="nucleotide sequence ID" value="NZ_AP031500.1"/>
</dbReference>
<keyword evidence="3 4" id="KW-0067">ATP-binding</keyword>
<dbReference type="Pfam" id="PF01812">
    <property type="entry name" value="5-FTHF_cyc-lig"/>
    <property type="match status" value="1"/>
</dbReference>
<comment type="cofactor">
    <cofactor evidence="4">
        <name>Mg(2+)</name>
        <dbReference type="ChEBI" id="CHEBI:18420"/>
    </cofactor>
</comment>
<dbReference type="InterPro" id="IPR024185">
    <property type="entry name" value="FTHF_cligase-like_sf"/>
</dbReference>
<keyword evidence="4" id="KW-0460">Magnesium</keyword>
<keyword evidence="2 4" id="KW-0547">Nucleotide-binding</keyword>
<evidence type="ECO:0000256" key="4">
    <source>
        <dbReference type="RuleBase" id="RU361279"/>
    </source>
</evidence>
<feature type="region of interest" description="Disordered" evidence="5">
    <location>
        <begin position="1"/>
        <end position="26"/>
    </location>
</feature>
<dbReference type="PANTHER" id="PTHR23407">
    <property type="entry name" value="ATPASE INHIBITOR/5-FORMYLTETRAHYDROFOLATE CYCLO-LIGASE"/>
    <property type="match status" value="1"/>
</dbReference>
<sequence>MTRTNLPVTNNTATDAPTSARSTNSNRRELRRLLRARRQSLSPAVQARASAGLLRQLQKQPWFNRAQRIALYWPSDGEIDPRPVAATAWRLNKRCYLPVLHPWLKRHLWFTPFARNTRFAPNRFGIPEPVGPARAPLNNRHLDVVLLPLVGFDRAGGRLGMGGGFYDTTFAAKRRGKGFKRPRLVGVAHSCQEVDALALASWDVPLDGIATEREYIAIR</sequence>
<evidence type="ECO:0000256" key="2">
    <source>
        <dbReference type="ARBA" id="ARBA00022741"/>
    </source>
</evidence>
<dbReference type="GO" id="GO:0030272">
    <property type="term" value="F:5-formyltetrahydrofolate cyclo-ligase activity"/>
    <property type="evidence" value="ECO:0007669"/>
    <property type="project" value="UniProtKB-EC"/>
</dbReference>
<keyword evidence="7" id="KW-1185">Reference proteome</keyword>
<dbReference type="PANTHER" id="PTHR23407:SF1">
    <property type="entry name" value="5-FORMYLTETRAHYDROFOLATE CYCLO-LIGASE"/>
    <property type="match status" value="1"/>
</dbReference>
<dbReference type="Proteomes" id="UP001595548">
    <property type="component" value="Unassembled WGS sequence"/>
</dbReference>
<accession>A0ABV7HSY1</accession>
<proteinExistence type="inferred from homology"/>
<dbReference type="PIRSF" id="PIRSF006806">
    <property type="entry name" value="FTHF_cligase"/>
    <property type="match status" value="1"/>
</dbReference>
<comment type="catalytic activity">
    <reaction evidence="4">
        <text>(6S)-5-formyl-5,6,7,8-tetrahydrofolate + ATP = (6R)-5,10-methenyltetrahydrofolate + ADP + phosphate</text>
        <dbReference type="Rhea" id="RHEA:10488"/>
        <dbReference type="ChEBI" id="CHEBI:30616"/>
        <dbReference type="ChEBI" id="CHEBI:43474"/>
        <dbReference type="ChEBI" id="CHEBI:57455"/>
        <dbReference type="ChEBI" id="CHEBI:57457"/>
        <dbReference type="ChEBI" id="CHEBI:456216"/>
        <dbReference type="EC" id="6.3.3.2"/>
    </reaction>
</comment>
<reference evidence="7" key="1">
    <citation type="journal article" date="2019" name="Int. J. Syst. Evol. Microbiol.">
        <title>The Global Catalogue of Microorganisms (GCM) 10K type strain sequencing project: providing services to taxonomists for standard genome sequencing and annotation.</title>
        <authorList>
            <consortium name="The Broad Institute Genomics Platform"/>
            <consortium name="The Broad Institute Genome Sequencing Center for Infectious Disease"/>
            <person name="Wu L."/>
            <person name="Ma J."/>
        </authorList>
    </citation>
    <scope>NUCLEOTIDE SEQUENCE [LARGE SCALE GENOMIC DNA]</scope>
    <source>
        <strain evidence="7">KCTC 52141</strain>
    </source>
</reference>
<organism evidence="6 7">
    <name type="scientific">Gilvimarinus japonicus</name>
    <dbReference type="NCBI Taxonomy" id="1796469"/>
    <lineage>
        <taxon>Bacteria</taxon>
        <taxon>Pseudomonadati</taxon>
        <taxon>Pseudomonadota</taxon>
        <taxon>Gammaproteobacteria</taxon>
        <taxon>Cellvibrionales</taxon>
        <taxon>Cellvibrionaceae</taxon>
        <taxon>Gilvimarinus</taxon>
    </lineage>
</organism>